<organism evidence="5 6">
    <name type="scientific">Coccomyxa viridis</name>
    <dbReference type="NCBI Taxonomy" id="1274662"/>
    <lineage>
        <taxon>Eukaryota</taxon>
        <taxon>Viridiplantae</taxon>
        <taxon>Chlorophyta</taxon>
        <taxon>core chlorophytes</taxon>
        <taxon>Trebouxiophyceae</taxon>
        <taxon>Trebouxiophyceae incertae sedis</taxon>
        <taxon>Coccomyxaceae</taxon>
        <taxon>Coccomyxa</taxon>
    </lineage>
</organism>
<evidence type="ECO:0000313" key="6">
    <source>
        <dbReference type="Proteomes" id="UP001314263"/>
    </source>
</evidence>
<feature type="compositionally biased region" description="Polar residues" evidence="3">
    <location>
        <begin position="199"/>
        <end position="210"/>
    </location>
</feature>
<dbReference type="Pfam" id="PF25440">
    <property type="entry name" value="Beta-prop_RIC1_2nd"/>
    <property type="match status" value="1"/>
</dbReference>
<evidence type="ECO:0000256" key="2">
    <source>
        <dbReference type="ARBA" id="ARBA00023136"/>
    </source>
</evidence>
<feature type="domain" description="RIC1 C-terminal alpha solenoid region" evidence="4">
    <location>
        <begin position="979"/>
        <end position="1154"/>
    </location>
</feature>
<dbReference type="PANTHER" id="PTHR22746:SF10">
    <property type="entry name" value="GUANINE NUCLEOTIDE EXCHANGE FACTOR SUBUNIT RIC1"/>
    <property type="match status" value="1"/>
</dbReference>
<dbReference type="Proteomes" id="UP001314263">
    <property type="component" value="Unassembled WGS sequence"/>
</dbReference>
<name>A0AAV1I716_9CHLO</name>
<comment type="caution">
    <text evidence="5">The sequence shown here is derived from an EMBL/GenBank/DDBJ whole genome shotgun (WGS) entry which is preliminary data.</text>
</comment>
<feature type="compositionally biased region" description="Low complexity" evidence="3">
    <location>
        <begin position="834"/>
        <end position="846"/>
    </location>
</feature>
<reference evidence="5 6" key="1">
    <citation type="submission" date="2023-10" db="EMBL/GenBank/DDBJ databases">
        <authorList>
            <person name="Maclean D."/>
            <person name="Macfadyen A."/>
        </authorList>
    </citation>
    <scope>NUCLEOTIDE SEQUENCE [LARGE SCALE GENOMIC DNA]</scope>
</reference>
<protein>
    <recommendedName>
        <fullName evidence="4">RIC1 C-terminal alpha solenoid region domain-containing protein</fullName>
    </recommendedName>
</protein>
<gene>
    <name evidence="5" type="ORF">CVIRNUC_005293</name>
</gene>
<feature type="region of interest" description="Disordered" evidence="3">
    <location>
        <begin position="1201"/>
        <end position="1220"/>
    </location>
</feature>
<feature type="region of interest" description="Disordered" evidence="3">
    <location>
        <begin position="762"/>
        <end position="803"/>
    </location>
</feature>
<dbReference type="GO" id="GO:0005829">
    <property type="term" value="C:cytosol"/>
    <property type="evidence" value="ECO:0007669"/>
    <property type="project" value="TreeGrafter"/>
</dbReference>
<proteinExistence type="predicted"/>
<evidence type="ECO:0000256" key="3">
    <source>
        <dbReference type="SAM" id="MobiDB-lite"/>
    </source>
</evidence>
<evidence type="ECO:0000313" key="5">
    <source>
        <dbReference type="EMBL" id="CAK0781131.1"/>
    </source>
</evidence>
<dbReference type="InterPro" id="IPR009771">
    <property type="entry name" value="RIC1_C"/>
</dbReference>
<dbReference type="Pfam" id="PF07064">
    <property type="entry name" value="RIC1"/>
    <property type="match status" value="1"/>
</dbReference>
<dbReference type="GO" id="GO:0042147">
    <property type="term" value="P:retrograde transport, endosome to Golgi"/>
    <property type="evidence" value="ECO:0007669"/>
    <property type="project" value="TreeGrafter"/>
</dbReference>
<dbReference type="GO" id="GO:0000139">
    <property type="term" value="C:Golgi membrane"/>
    <property type="evidence" value="ECO:0007669"/>
    <property type="project" value="TreeGrafter"/>
</dbReference>
<keyword evidence="2" id="KW-0472">Membrane</keyword>
<feature type="region of interest" description="Disordered" evidence="3">
    <location>
        <begin position="165"/>
        <end position="247"/>
    </location>
</feature>
<feature type="compositionally biased region" description="Gly residues" evidence="3">
    <location>
        <begin position="211"/>
        <end position="232"/>
    </location>
</feature>
<dbReference type="SUPFAM" id="SSF82171">
    <property type="entry name" value="DPP6 N-terminal domain-like"/>
    <property type="match status" value="1"/>
</dbReference>
<evidence type="ECO:0000256" key="1">
    <source>
        <dbReference type="ARBA" id="ARBA00004370"/>
    </source>
</evidence>
<keyword evidence="6" id="KW-1185">Reference proteome</keyword>
<sequence>MYVAYGWPRTLSVKTDHAQEDVLHLSLNDDYLVVVSTVSVQIWSGDQHRVMLGHLRRDTESIKADGLNRRAVWCGSRRLLAVLTYNNVLHVYGLHTSKEQLFPSLGGSLHELRRVHVYLQHSTVLEQHGTHAVDIVCDSRSILVGFSDASFQLLSWQSQLKGKKSPFATGPDEQQQQYIRSRLSKRGSSGDLPMRASSDAASWQSAPSRQGSGGSGKHANMRGGGGHAGQAGGALRSGPSRSASVDSASGADAPCVEALDYARALRLLAVVLTDGSCALLRAAESGLLPVEQLQRLHWVCAPGSGALTARIGVQSQLLAVGLSNGEVALYKLWNVKGGEPVRIISLADWGFEPETSGSVADLQWSPDNRAIAVGWRRSGLGLWTPSGCRLVCSLRQARAQAGTQTQGLNSLYRAAAPLSLENGVAAMAWGCAGYRLVLAEAGMAAQVLELSLAKSPRGSHRILHPSFAQAAPGRPPPSEIHILQADDRLLLVTDGNDALSPALPHPSSGLPGTGGQANSASQSADLRVIHLRLPAPYLAANWPLSHAALSSDGMDIAVAGRYGLALYSRHSAKWRLFGDVSQEREMSVHHLMWLPRMVLACVSQASPKAAGGAELLLYPRHHLDNVSLLARLQLPQVPLAMDAIGSFVVAASAPLDIKVWRVDTQPASKPGGEAVTSLSVVRELSIMSVGQPLRDIALVESCPATFQSPYKPQAAPPDLDSPRQCVLLRAGGHLSVLDMVQGSELTLADDVECFWLPGRPPSGPAGSASGLSRTDSQMSEVLPVSSQRLGLQGDLNSSGRGGALGIRAHENGFHSRAPSQSNVSDAAFDDAASFHSAAAQQPASSSLHGPGQDGPDENEDVEIPWWTYGARGMQLWFPKTLAEPLLASAASAAHCATDPELEFDREVYPIGVSLSEVSIVGVTQRAQRTGAYITTAGTPSAQSGSAMRAPHAQGSTTNYAHAQLPLFQPMPESQPVLPCLLRRLLQQGRIAEATSLARRHSHAPHFSRSLEWLLFTSLEFNADDMPSLSKAAADGASPQRTPERQRRGATAGSLLLAAAALIRSFPQYQDIVVSVARKTDAAMWPALFLAVGVPSELLDSLVDAGALASAACCLLIVDRIEGSATAHSSALRLIKLALAEGQYDLAAELLRFVVPPTDNDNIFASIPEANGIGQQPGAAKAAASAPPRNVGWLRSWFRSSEDHDSSASTSGHGGALSNGQAGESAGSAAWKLLGAEAWRLLGTGRLRAAAQLTAALSAIGGSVPALLLFCKPSDLPQPTPASVAKALEMVEQELPVVPDMSMAHSAQLLLDACLAVGLVEWSIALALALENTLILSELHEQQAELWEAFSRHARSNKALAPYWELLAMYDGPLGQEKVPIDRQAEEGQ</sequence>
<feature type="compositionally biased region" description="Polar residues" evidence="3">
    <location>
        <begin position="774"/>
        <end position="798"/>
    </location>
</feature>
<dbReference type="EMBL" id="CAUYUE010000006">
    <property type="protein sequence ID" value="CAK0781131.1"/>
    <property type="molecule type" value="Genomic_DNA"/>
</dbReference>
<dbReference type="GO" id="GO:0006886">
    <property type="term" value="P:intracellular protein transport"/>
    <property type="evidence" value="ECO:0007669"/>
    <property type="project" value="InterPro"/>
</dbReference>
<feature type="compositionally biased region" description="Low complexity" evidence="3">
    <location>
        <begin position="233"/>
        <end position="247"/>
    </location>
</feature>
<accession>A0AAV1I716</accession>
<dbReference type="PANTHER" id="PTHR22746">
    <property type="entry name" value="RAB6A-GEF COMPLEX PARTNER PROTEIN 1"/>
    <property type="match status" value="1"/>
</dbReference>
<dbReference type="Gene3D" id="2.130.10.10">
    <property type="entry name" value="YVTN repeat-like/Quinoprotein amine dehydrogenase"/>
    <property type="match status" value="1"/>
</dbReference>
<dbReference type="InterPro" id="IPR040096">
    <property type="entry name" value="Ric1"/>
</dbReference>
<feature type="region of interest" description="Disordered" evidence="3">
    <location>
        <begin position="834"/>
        <end position="860"/>
    </location>
</feature>
<dbReference type="GO" id="GO:0034066">
    <property type="term" value="C:Ric1-Rgp1 guanyl-nucleotide exchange factor complex"/>
    <property type="evidence" value="ECO:0007669"/>
    <property type="project" value="InterPro"/>
</dbReference>
<comment type="subcellular location">
    <subcellularLocation>
        <location evidence="1">Membrane</location>
    </subcellularLocation>
</comment>
<evidence type="ECO:0000259" key="4">
    <source>
        <dbReference type="Pfam" id="PF07064"/>
    </source>
</evidence>
<feature type="compositionally biased region" description="Low complexity" evidence="3">
    <location>
        <begin position="764"/>
        <end position="773"/>
    </location>
</feature>
<dbReference type="InterPro" id="IPR015943">
    <property type="entry name" value="WD40/YVTN_repeat-like_dom_sf"/>
</dbReference>